<protein>
    <submittedName>
        <fullName evidence="2">Uncharacterized protein</fullName>
    </submittedName>
</protein>
<dbReference type="Proteomes" id="UP000324222">
    <property type="component" value="Unassembled WGS sequence"/>
</dbReference>
<sequence>MKVPRGYPVSPPAKISSSKSPAPFMTEAEGEERTCRGYTTLHPMQPYHPLPPSLHDGGSSCLVSAARLLSLLTSS</sequence>
<evidence type="ECO:0000313" key="3">
    <source>
        <dbReference type="Proteomes" id="UP000324222"/>
    </source>
</evidence>
<organism evidence="2 3">
    <name type="scientific">Portunus trituberculatus</name>
    <name type="common">Swimming crab</name>
    <name type="synonym">Neptunus trituberculatus</name>
    <dbReference type="NCBI Taxonomy" id="210409"/>
    <lineage>
        <taxon>Eukaryota</taxon>
        <taxon>Metazoa</taxon>
        <taxon>Ecdysozoa</taxon>
        <taxon>Arthropoda</taxon>
        <taxon>Crustacea</taxon>
        <taxon>Multicrustacea</taxon>
        <taxon>Malacostraca</taxon>
        <taxon>Eumalacostraca</taxon>
        <taxon>Eucarida</taxon>
        <taxon>Decapoda</taxon>
        <taxon>Pleocyemata</taxon>
        <taxon>Brachyura</taxon>
        <taxon>Eubrachyura</taxon>
        <taxon>Portunoidea</taxon>
        <taxon>Portunidae</taxon>
        <taxon>Portuninae</taxon>
        <taxon>Portunus</taxon>
    </lineage>
</organism>
<comment type="caution">
    <text evidence="2">The sequence shown here is derived from an EMBL/GenBank/DDBJ whole genome shotgun (WGS) entry which is preliminary data.</text>
</comment>
<reference evidence="2 3" key="1">
    <citation type="submission" date="2019-05" db="EMBL/GenBank/DDBJ databases">
        <title>Another draft genome of Portunus trituberculatus and its Hox gene families provides insights of decapod evolution.</title>
        <authorList>
            <person name="Jeong J.-H."/>
            <person name="Song I."/>
            <person name="Kim S."/>
            <person name="Choi T."/>
            <person name="Kim D."/>
            <person name="Ryu S."/>
            <person name="Kim W."/>
        </authorList>
    </citation>
    <scope>NUCLEOTIDE SEQUENCE [LARGE SCALE GENOMIC DNA]</scope>
    <source>
        <tissue evidence="2">Muscle</tissue>
    </source>
</reference>
<feature type="compositionally biased region" description="Low complexity" evidence="1">
    <location>
        <begin position="12"/>
        <end position="23"/>
    </location>
</feature>
<proteinExistence type="predicted"/>
<accession>A0A5B7DM07</accession>
<evidence type="ECO:0000256" key="1">
    <source>
        <dbReference type="SAM" id="MobiDB-lite"/>
    </source>
</evidence>
<dbReference type="EMBL" id="VSRR010001049">
    <property type="protein sequence ID" value="MPC22074.1"/>
    <property type="molecule type" value="Genomic_DNA"/>
</dbReference>
<dbReference type="AlphaFoldDB" id="A0A5B7DM07"/>
<evidence type="ECO:0000313" key="2">
    <source>
        <dbReference type="EMBL" id="MPC22074.1"/>
    </source>
</evidence>
<keyword evidence="3" id="KW-1185">Reference proteome</keyword>
<gene>
    <name evidence="2" type="ORF">E2C01_015080</name>
</gene>
<name>A0A5B7DM07_PORTR</name>
<feature type="region of interest" description="Disordered" evidence="1">
    <location>
        <begin position="1"/>
        <end position="28"/>
    </location>
</feature>